<feature type="chain" id="PRO_5015138133" evidence="1">
    <location>
        <begin position="20"/>
        <end position="39"/>
    </location>
</feature>
<accession>A0A2P2MZB1</accession>
<proteinExistence type="predicted"/>
<dbReference type="AlphaFoldDB" id="A0A2P2MZB1"/>
<dbReference type="EMBL" id="GGEC01055088">
    <property type="protein sequence ID" value="MBX35572.1"/>
    <property type="molecule type" value="Transcribed_RNA"/>
</dbReference>
<keyword evidence="1" id="KW-0732">Signal</keyword>
<sequence>MGICCLFVLIFSQTHLWLTETKTDHQTLNLGNAYRIASR</sequence>
<name>A0A2P2MZB1_RHIMU</name>
<protein>
    <submittedName>
        <fullName evidence="2">Uncharacterized protein</fullName>
    </submittedName>
</protein>
<reference evidence="2" key="1">
    <citation type="submission" date="2018-02" db="EMBL/GenBank/DDBJ databases">
        <title>Rhizophora mucronata_Transcriptome.</title>
        <authorList>
            <person name="Meera S.P."/>
            <person name="Sreeshan A."/>
            <person name="Augustine A."/>
        </authorList>
    </citation>
    <scope>NUCLEOTIDE SEQUENCE</scope>
    <source>
        <tissue evidence="2">Leaf</tissue>
    </source>
</reference>
<evidence type="ECO:0000313" key="2">
    <source>
        <dbReference type="EMBL" id="MBX35572.1"/>
    </source>
</evidence>
<feature type="signal peptide" evidence="1">
    <location>
        <begin position="1"/>
        <end position="19"/>
    </location>
</feature>
<evidence type="ECO:0000256" key="1">
    <source>
        <dbReference type="SAM" id="SignalP"/>
    </source>
</evidence>
<organism evidence="2">
    <name type="scientific">Rhizophora mucronata</name>
    <name type="common">Asiatic mangrove</name>
    <dbReference type="NCBI Taxonomy" id="61149"/>
    <lineage>
        <taxon>Eukaryota</taxon>
        <taxon>Viridiplantae</taxon>
        <taxon>Streptophyta</taxon>
        <taxon>Embryophyta</taxon>
        <taxon>Tracheophyta</taxon>
        <taxon>Spermatophyta</taxon>
        <taxon>Magnoliopsida</taxon>
        <taxon>eudicotyledons</taxon>
        <taxon>Gunneridae</taxon>
        <taxon>Pentapetalae</taxon>
        <taxon>rosids</taxon>
        <taxon>fabids</taxon>
        <taxon>Malpighiales</taxon>
        <taxon>Rhizophoraceae</taxon>
        <taxon>Rhizophora</taxon>
    </lineage>
</organism>